<evidence type="ECO:0000259" key="4">
    <source>
        <dbReference type="PROSITE" id="PS50932"/>
    </source>
</evidence>
<dbReference type="AlphaFoldDB" id="A0A2N3RCQ4"/>
<feature type="domain" description="HTH lacI-type" evidence="4">
    <location>
        <begin position="4"/>
        <end position="58"/>
    </location>
</feature>
<dbReference type="PANTHER" id="PTHR30146:SF109">
    <property type="entry name" value="HTH-TYPE TRANSCRIPTIONAL REGULATOR GALS"/>
    <property type="match status" value="1"/>
</dbReference>
<dbReference type="PANTHER" id="PTHR30146">
    <property type="entry name" value="LACI-RELATED TRANSCRIPTIONAL REPRESSOR"/>
    <property type="match status" value="1"/>
</dbReference>
<dbReference type="PROSITE" id="PS50932">
    <property type="entry name" value="HTH_LACI_2"/>
    <property type="match status" value="1"/>
</dbReference>
<comment type="caution">
    <text evidence="5">The sequence shown here is derived from an EMBL/GenBank/DDBJ whole genome shotgun (WGS) entry which is preliminary data.</text>
</comment>
<dbReference type="InterPro" id="IPR046335">
    <property type="entry name" value="LacI/GalR-like_sensor"/>
</dbReference>
<dbReference type="Pfam" id="PF00356">
    <property type="entry name" value="LacI"/>
    <property type="match status" value="1"/>
</dbReference>
<dbReference type="RefSeq" id="WP_101431917.1">
    <property type="nucleotide sequence ID" value="NZ_PCHJ01000007.1"/>
</dbReference>
<keyword evidence="1" id="KW-0805">Transcription regulation</keyword>
<evidence type="ECO:0000313" key="5">
    <source>
        <dbReference type="EMBL" id="PKV10264.1"/>
    </source>
</evidence>
<dbReference type="InterPro" id="IPR028082">
    <property type="entry name" value="Peripla_BP_I"/>
</dbReference>
<accession>A0A2N3RCQ4</accession>
<gene>
    <name evidence="5" type="ORF">CQR44_0229</name>
</gene>
<proteinExistence type="predicted"/>
<evidence type="ECO:0000256" key="2">
    <source>
        <dbReference type="ARBA" id="ARBA00023125"/>
    </source>
</evidence>
<dbReference type="PRINTS" id="PR00036">
    <property type="entry name" value="HTHLACI"/>
</dbReference>
<dbReference type="PROSITE" id="PS00356">
    <property type="entry name" value="HTH_LACI_1"/>
    <property type="match status" value="1"/>
</dbReference>
<dbReference type="SUPFAM" id="SSF47413">
    <property type="entry name" value="lambda repressor-like DNA-binding domains"/>
    <property type="match status" value="1"/>
</dbReference>
<dbReference type="InterPro" id="IPR000843">
    <property type="entry name" value="HTH_LacI"/>
</dbReference>
<dbReference type="Gene3D" id="3.40.50.2300">
    <property type="match status" value="2"/>
</dbReference>
<organism evidence="5 6">
    <name type="scientific">Bifidobacterium asteroides</name>
    <dbReference type="NCBI Taxonomy" id="1684"/>
    <lineage>
        <taxon>Bacteria</taxon>
        <taxon>Bacillati</taxon>
        <taxon>Actinomycetota</taxon>
        <taxon>Actinomycetes</taxon>
        <taxon>Bifidobacteriales</taxon>
        <taxon>Bifidobacteriaceae</taxon>
        <taxon>Bifidobacterium</taxon>
    </lineage>
</organism>
<dbReference type="SUPFAM" id="SSF53822">
    <property type="entry name" value="Periplasmic binding protein-like I"/>
    <property type="match status" value="1"/>
</dbReference>
<evidence type="ECO:0000256" key="1">
    <source>
        <dbReference type="ARBA" id="ARBA00023015"/>
    </source>
</evidence>
<evidence type="ECO:0000256" key="3">
    <source>
        <dbReference type="ARBA" id="ARBA00023163"/>
    </source>
</evidence>
<dbReference type="Pfam" id="PF13377">
    <property type="entry name" value="Peripla_BP_3"/>
    <property type="match status" value="1"/>
</dbReference>
<keyword evidence="3" id="KW-0804">Transcription</keyword>
<dbReference type="GO" id="GO:0003700">
    <property type="term" value="F:DNA-binding transcription factor activity"/>
    <property type="evidence" value="ECO:0007669"/>
    <property type="project" value="TreeGrafter"/>
</dbReference>
<protein>
    <submittedName>
        <fullName evidence="5">LacI family transcriptional regulator</fullName>
    </submittedName>
</protein>
<reference evidence="5 6" key="1">
    <citation type="submission" date="2017-10" db="EMBL/GenBank/DDBJ databases">
        <title>Bifidobacterium genomics.</title>
        <authorList>
            <person name="Lugli G.A."/>
            <person name="Milani C."/>
            <person name="Mancabelli L."/>
        </authorList>
    </citation>
    <scope>NUCLEOTIDE SEQUENCE [LARGE SCALE GENOMIC DNA]</scope>
    <source>
        <strain evidence="5 6">1460B</strain>
    </source>
</reference>
<dbReference type="Proteomes" id="UP000233731">
    <property type="component" value="Unassembled WGS sequence"/>
</dbReference>
<dbReference type="SMART" id="SM00354">
    <property type="entry name" value="HTH_LACI"/>
    <property type="match status" value="1"/>
</dbReference>
<dbReference type="InterPro" id="IPR010982">
    <property type="entry name" value="Lambda_DNA-bd_dom_sf"/>
</dbReference>
<name>A0A2N3RCQ4_9BIFI</name>
<dbReference type="GO" id="GO:0000976">
    <property type="term" value="F:transcription cis-regulatory region binding"/>
    <property type="evidence" value="ECO:0007669"/>
    <property type="project" value="TreeGrafter"/>
</dbReference>
<evidence type="ECO:0000313" key="6">
    <source>
        <dbReference type="Proteomes" id="UP000233731"/>
    </source>
</evidence>
<dbReference type="CDD" id="cd01392">
    <property type="entry name" value="HTH_LacI"/>
    <property type="match status" value="1"/>
</dbReference>
<keyword evidence="2" id="KW-0238">DNA-binding</keyword>
<sequence>MAYVTIREVAQRAGVSVSTVSRALNHAGRVSQVTEARIEQIAKELDYIPDSRARAMRSSRTKTVGLLVPDIRNGYFADLAYAIQDTLFKQNYSTFIGTSSESGSRQDAFIMSILSQRIDGAIIVPQGEQTKALRQLVARGLPVIFVDRHVKGMRDVPVVDSDPFPGMESALRDVRDHGFSKVGYVSGPVLDSPSLQERELAFRQVASRLFGEENLFVESTSFDQASCASVLHRMSDVGADAMIFGYSPDAVRAMSLLNDTGATPGEEMSMISFDDLDLFSLSSPKISVISQQVQEIGHKGARLFLDMLAGKEIEFHERVKTIYIPRGSLGTPRIR</sequence>
<dbReference type="Gene3D" id="1.10.260.40">
    <property type="entry name" value="lambda repressor-like DNA-binding domains"/>
    <property type="match status" value="1"/>
</dbReference>
<dbReference type="EMBL" id="PCHJ01000007">
    <property type="protein sequence ID" value="PKV10264.1"/>
    <property type="molecule type" value="Genomic_DNA"/>
</dbReference>